<dbReference type="Proteomes" id="UP000315369">
    <property type="component" value="Unassembled WGS sequence"/>
</dbReference>
<dbReference type="PANTHER" id="PTHR34107:SF4">
    <property type="entry name" value="SLL1222 PROTEIN"/>
    <property type="match status" value="1"/>
</dbReference>
<comment type="caution">
    <text evidence="2">The sequence shown here is derived from an EMBL/GenBank/DDBJ whole genome shotgun (WGS) entry which is preliminary data.</text>
</comment>
<dbReference type="InterPro" id="IPR008538">
    <property type="entry name" value="Uma2"/>
</dbReference>
<feature type="domain" description="Putative restriction endonuclease" evidence="1">
    <location>
        <begin position="22"/>
        <end position="179"/>
    </location>
</feature>
<dbReference type="SUPFAM" id="SSF52980">
    <property type="entry name" value="Restriction endonuclease-like"/>
    <property type="match status" value="1"/>
</dbReference>
<dbReference type="CDD" id="cd06260">
    <property type="entry name" value="DUF820-like"/>
    <property type="match status" value="1"/>
</dbReference>
<accession>A0A540WIG2</accession>
<dbReference type="PANTHER" id="PTHR34107">
    <property type="entry name" value="SLL0198 PROTEIN-RELATED"/>
    <property type="match status" value="1"/>
</dbReference>
<dbReference type="RefSeq" id="WP_141649343.1">
    <property type="nucleotide sequence ID" value="NZ_VIFM01000451.1"/>
</dbReference>
<dbReference type="InterPro" id="IPR012296">
    <property type="entry name" value="Nuclease_put_TT1808"/>
</dbReference>
<dbReference type="Gene3D" id="3.90.1570.10">
    <property type="entry name" value="tt1808, chain A"/>
    <property type="match status" value="1"/>
</dbReference>
<dbReference type="OrthoDB" id="5518193at2"/>
<keyword evidence="2" id="KW-0540">Nuclease</keyword>
<dbReference type="EMBL" id="VIFM01000451">
    <property type="protein sequence ID" value="TQF08781.1"/>
    <property type="molecule type" value="Genomic_DNA"/>
</dbReference>
<organism evidence="2 3">
    <name type="scientific">Myxococcus llanfairpwllgwyngyllgogerychwyrndrobwllllantysiliogogogochensis</name>
    <dbReference type="NCBI Taxonomy" id="2590453"/>
    <lineage>
        <taxon>Bacteria</taxon>
        <taxon>Pseudomonadati</taxon>
        <taxon>Myxococcota</taxon>
        <taxon>Myxococcia</taxon>
        <taxon>Myxococcales</taxon>
        <taxon>Cystobacterineae</taxon>
        <taxon>Myxococcaceae</taxon>
        <taxon>Myxococcus</taxon>
    </lineage>
</organism>
<proteinExistence type="predicted"/>
<evidence type="ECO:0000313" key="2">
    <source>
        <dbReference type="EMBL" id="TQF08781.1"/>
    </source>
</evidence>
<keyword evidence="3" id="KW-1185">Reference proteome</keyword>
<keyword evidence="2" id="KW-0378">Hydrolase</keyword>
<gene>
    <name evidence="2" type="ORF">FJV41_48100</name>
</gene>
<protein>
    <submittedName>
        <fullName evidence="2">Uma2 family endonuclease</fullName>
    </submittedName>
</protein>
<keyword evidence="2" id="KW-0255">Endonuclease</keyword>
<evidence type="ECO:0000313" key="3">
    <source>
        <dbReference type="Proteomes" id="UP000315369"/>
    </source>
</evidence>
<reference evidence="2 3" key="1">
    <citation type="submission" date="2019-06" db="EMBL/GenBank/DDBJ databases">
        <authorList>
            <person name="Livingstone P."/>
            <person name="Whitworth D."/>
        </authorList>
    </citation>
    <scope>NUCLEOTIDE SEQUENCE [LARGE SCALE GENOMIC DNA]</scope>
    <source>
        <strain evidence="2 3">AM401</strain>
    </source>
</reference>
<dbReference type="Pfam" id="PF05685">
    <property type="entry name" value="Uma2"/>
    <property type="match status" value="1"/>
</dbReference>
<evidence type="ECO:0000259" key="1">
    <source>
        <dbReference type="Pfam" id="PF05685"/>
    </source>
</evidence>
<dbReference type="GO" id="GO:0004519">
    <property type="term" value="F:endonuclease activity"/>
    <property type="evidence" value="ECO:0007669"/>
    <property type="project" value="UniProtKB-KW"/>
</dbReference>
<sequence>MGVGQGKGRKPATYEDIEALPVGWVGEIVEGLLYASPRPSVGHLHVASRLGALLVQPFDWARGGPGGWWFLDEPEIHLGPNVVVPDLAAWRRERVPEPPDPETPWLSLAPDWVCEVLSPSTRSTDRVRKLPLYHRSDVRHAWLIDPLRCSLEIYRSGNRGWDRVGLHEGPVVIREEPFEAVPLDLGLLWLPRRGVTGPKGDAATPP</sequence>
<dbReference type="AlphaFoldDB" id="A0A540WIG2"/>
<name>A0A540WIG2_9BACT</name>
<dbReference type="InterPro" id="IPR011335">
    <property type="entry name" value="Restrct_endonuc-II-like"/>
</dbReference>